<feature type="domain" description="PBP" evidence="2">
    <location>
        <begin position="49"/>
        <end position="333"/>
    </location>
</feature>
<dbReference type="SUPFAM" id="SSF53850">
    <property type="entry name" value="Periplasmic binding protein-like II"/>
    <property type="match status" value="1"/>
</dbReference>
<dbReference type="AlphaFoldDB" id="A0A4Y9ES79"/>
<dbReference type="EMBL" id="SIHO01000001">
    <property type="protein sequence ID" value="TFU06210.1"/>
    <property type="molecule type" value="Genomic_DNA"/>
</dbReference>
<evidence type="ECO:0000313" key="3">
    <source>
        <dbReference type="EMBL" id="TFU06210.1"/>
    </source>
</evidence>
<reference evidence="3 4" key="1">
    <citation type="submission" date="2019-02" db="EMBL/GenBank/DDBJ databases">
        <title>Polymorphobacter sp. isolated from the lake at the Tibet of China.</title>
        <authorList>
            <person name="Li A."/>
        </authorList>
    </citation>
    <scope>NUCLEOTIDE SEQUENCE [LARGE SCALE GENOMIC DNA]</scope>
    <source>
        <strain evidence="3 4">DJ1R-1</strain>
    </source>
</reference>
<dbReference type="PANTHER" id="PTHR30570">
    <property type="entry name" value="PERIPLASMIC PHOSPHATE BINDING COMPONENT OF PHOSPHATE ABC TRANSPORTER"/>
    <property type="match status" value="1"/>
</dbReference>
<evidence type="ECO:0000256" key="1">
    <source>
        <dbReference type="ARBA" id="ARBA00022729"/>
    </source>
</evidence>
<dbReference type="Pfam" id="PF12849">
    <property type="entry name" value="PBP_like_2"/>
    <property type="match status" value="1"/>
</dbReference>
<sequence length="376" mass="39936">MSKGAVRVPLNSGRDRTAPQAFPVGQGRHIVLKSAITTLGIAAVALGSAGVAEARTQIRIVGSSTVYPFTTAVAESFKRSYPQFQAPIVESTGTGAGVKLFCAGVGQQHPDFVNASRRLKASEAKTCAENGVTGILELQIGLDGLVIAQARGGQFVSLSEVDVYKALAANPFGGGKNKAQTWKDVNPKLPNIKISVIGPPPTSGTRDSFKDLYMIKGCESNAAMPALKKADEAKYNLACGKIREDGAYIEGGENDNLIVQKIAANPNVLGIFGFSFLEENGDKIKDVPINGIAATYDTISSFKYPASRPLFIYAKLQHMRAVKGMKEFLTEYTKESVWGPGGMLAKRGLVAEPTAVRAKNAAIVQNMTPLDISTLK</sequence>
<keyword evidence="4" id="KW-1185">Reference proteome</keyword>
<name>A0A4Y9ES79_9SPHN</name>
<gene>
    <name evidence="3" type="ORF">EUV02_04150</name>
</gene>
<protein>
    <submittedName>
        <fullName evidence="3">Phosphate ABC transporter substrate-binding protein</fullName>
    </submittedName>
</protein>
<dbReference type="Gene3D" id="3.40.190.10">
    <property type="entry name" value="Periplasmic binding protein-like II"/>
    <property type="match status" value="2"/>
</dbReference>
<accession>A0A4Y9ES79</accession>
<dbReference type="OrthoDB" id="9790048at2"/>
<evidence type="ECO:0000259" key="2">
    <source>
        <dbReference type="Pfam" id="PF12849"/>
    </source>
</evidence>
<dbReference type="Proteomes" id="UP000297737">
    <property type="component" value="Unassembled WGS sequence"/>
</dbReference>
<dbReference type="InterPro" id="IPR050811">
    <property type="entry name" value="Phosphate_ABC_transporter"/>
</dbReference>
<dbReference type="PANTHER" id="PTHR30570:SF1">
    <property type="entry name" value="PHOSPHATE-BINDING PROTEIN PSTS"/>
    <property type="match status" value="1"/>
</dbReference>
<comment type="caution">
    <text evidence="3">The sequence shown here is derived from an EMBL/GenBank/DDBJ whole genome shotgun (WGS) entry which is preliminary data.</text>
</comment>
<organism evidence="3 4">
    <name type="scientific">Glacieibacterium arshaanense</name>
    <dbReference type="NCBI Taxonomy" id="2511025"/>
    <lineage>
        <taxon>Bacteria</taxon>
        <taxon>Pseudomonadati</taxon>
        <taxon>Pseudomonadota</taxon>
        <taxon>Alphaproteobacteria</taxon>
        <taxon>Sphingomonadales</taxon>
        <taxon>Sphingosinicellaceae</taxon>
        <taxon>Glacieibacterium</taxon>
    </lineage>
</organism>
<keyword evidence="1" id="KW-0732">Signal</keyword>
<dbReference type="InterPro" id="IPR024370">
    <property type="entry name" value="PBP_domain"/>
</dbReference>
<proteinExistence type="predicted"/>
<evidence type="ECO:0000313" key="4">
    <source>
        <dbReference type="Proteomes" id="UP000297737"/>
    </source>
</evidence>